<keyword evidence="2" id="KW-0694">RNA-binding</keyword>
<evidence type="ECO:0000256" key="2">
    <source>
        <dbReference type="ARBA" id="ARBA00022884"/>
    </source>
</evidence>
<dbReference type="AlphaFoldDB" id="W2TQ79"/>
<evidence type="ECO:0000259" key="3">
    <source>
        <dbReference type="SMART" id="SM00316"/>
    </source>
</evidence>
<reference evidence="5" key="1">
    <citation type="journal article" date="2014" name="Nat. Genet.">
        <title>Genome of the human hookworm Necator americanus.</title>
        <authorList>
            <person name="Tang Y.T."/>
            <person name="Gao X."/>
            <person name="Rosa B.A."/>
            <person name="Abubucker S."/>
            <person name="Hallsworth-Pepin K."/>
            <person name="Martin J."/>
            <person name="Tyagi R."/>
            <person name="Heizer E."/>
            <person name="Zhang X."/>
            <person name="Bhonagiri-Palsikar V."/>
            <person name="Minx P."/>
            <person name="Warren W.C."/>
            <person name="Wang Q."/>
            <person name="Zhan B."/>
            <person name="Hotez P.J."/>
            <person name="Sternberg P.W."/>
            <person name="Dougall A."/>
            <person name="Gaze S.T."/>
            <person name="Mulvenna J."/>
            <person name="Sotillo J."/>
            <person name="Ranganathan S."/>
            <person name="Rabelo E.M."/>
            <person name="Wilson R.K."/>
            <person name="Felgner P.L."/>
            <person name="Bethony J."/>
            <person name="Hawdon J.M."/>
            <person name="Gasser R.B."/>
            <person name="Loukas A."/>
            <person name="Mitreva M."/>
        </authorList>
    </citation>
    <scope>NUCLEOTIDE SEQUENCE [LARGE SCALE GENOMIC DNA]</scope>
</reference>
<dbReference type="GO" id="GO:0034475">
    <property type="term" value="P:U4 snRNA 3'-end processing"/>
    <property type="evidence" value="ECO:0007669"/>
    <property type="project" value="TreeGrafter"/>
</dbReference>
<evidence type="ECO:0000313" key="4">
    <source>
        <dbReference type="EMBL" id="ETN83814.1"/>
    </source>
</evidence>
<dbReference type="SMART" id="SM00316">
    <property type="entry name" value="S1"/>
    <property type="match status" value="1"/>
</dbReference>
<dbReference type="InterPro" id="IPR003029">
    <property type="entry name" value="S1_domain"/>
</dbReference>
<dbReference type="CTD" id="25347207"/>
<dbReference type="STRING" id="51031.W2TQ79"/>
<dbReference type="InterPro" id="IPR036612">
    <property type="entry name" value="KH_dom_type_1_sf"/>
</dbReference>
<dbReference type="OMA" id="RGHGMYM"/>
<dbReference type="GO" id="GO:0003723">
    <property type="term" value="F:RNA binding"/>
    <property type="evidence" value="ECO:0007669"/>
    <property type="project" value="UniProtKB-KW"/>
</dbReference>
<dbReference type="GO" id="GO:0071051">
    <property type="term" value="P:poly(A)-dependent snoRNA 3'-end processing"/>
    <property type="evidence" value="ECO:0007669"/>
    <property type="project" value="TreeGrafter"/>
</dbReference>
<evidence type="ECO:0000256" key="1">
    <source>
        <dbReference type="ARBA" id="ARBA00022835"/>
    </source>
</evidence>
<dbReference type="OrthoDB" id="1650at2759"/>
<dbReference type="Pfam" id="PF21266">
    <property type="entry name" value="S1_RRP4"/>
    <property type="match status" value="1"/>
</dbReference>
<dbReference type="CDD" id="cd05789">
    <property type="entry name" value="S1_Rrp4"/>
    <property type="match status" value="1"/>
</dbReference>
<dbReference type="Gene3D" id="2.40.50.140">
    <property type="entry name" value="Nucleic acid-binding proteins"/>
    <property type="match status" value="1"/>
</dbReference>
<dbReference type="GO" id="GO:0071038">
    <property type="term" value="P:TRAMP-dependent tRNA surveillance pathway"/>
    <property type="evidence" value="ECO:0007669"/>
    <property type="project" value="TreeGrafter"/>
</dbReference>
<dbReference type="InterPro" id="IPR026699">
    <property type="entry name" value="Exosome_RNA_bind1/RRP40/RRP4"/>
</dbReference>
<dbReference type="GO" id="GO:0000467">
    <property type="term" value="P:exonucleolytic trimming to generate mature 3'-end of 5.8S rRNA from tricistronic rRNA transcript (SSU-rRNA, 5.8S rRNA, LSU-rRNA)"/>
    <property type="evidence" value="ECO:0007669"/>
    <property type="project" value="TreeGrafter"/>
</dbReference>
<dbReference type="SUPFAM" id="SSF54791">
    <property type="entry name" value="Eukaryotic type KH-domain (KH-domain type I)"/>
    <property type="match status" value="1"/>
</dbReference>
<dbReference type="KEGG" id="nai:NECAME_07177"/>
<dbReference type="GO" id="GO:0000177">
    <property type="term" value="C:cytoplasmic exosome (RNase complex)"/>
    <property type="evidence" value="ECO:0007669"/>
    <property type="project" value="TreeGrafter"/>
</dbReference>
<dbReference type="EMBL" id="KI658080">
    <property type="protein sequence ID" value="ETN83814.1"/>
    <property type="molecule type" value="Genomic_DNA"/>
</dbReference>
<keyword evidence="5" id="KW-1185">Reference proteome</keyword>
<dbReference type="GO" id="GO:0071034">
    <property type="term" value="P:CUT catabolic process"/>
    <property type="evidence" value="ECO:0007669"/>
    <property type="project" value="TreeGrafter"/>
</dbReference>
<dbReference type="Proteomes" id="UP000053676">
    <property type="component" value="Unassembled WGS sequence"/>
</dbReference>
<feature type="domain" description="S1 motif" evidence="3">
    <location>
        <begin position="83"/>
        <end position="163"/>
    </location>
</feature>
<dbReference type="PANTHER" id="PTHR21321:SF4">
    <property type="entry name" value="EXOSOME COMPLEX COMPONENT RRP4"/>
    <property type="match status" value="1"/>
</dbReference>
<sequence length="294" mass="32278">MSITVTGPRLGLHHCSSEETKDLRKLHSDFVHCGMLLTEEGTVLSGLGTEASRDGILATVSGYRIQYDKLCLVTPFKSKYMPKVGDFVIGRIINVQNAFWRVEVNCKLSAILRLNNINLPSGELRRKCLQDVISMNEHLAVGDLITAEVQRVATKGQVELHTRNLGHGKLGQGILIGVLPSLIKPQAKHVHEMFGIEVTIGDNGLVWISPEISATGGYGEDTTAVVSKEKRETMVRVAVCVRLLAKGFIFVSDKTILAALKLSMAFKIKDLACSEIIQLFISELRQLSLVEDVS</sequence>
<dbReference type="Gene3D" id="2.40.50.100">
    <property type="match status" value="1"/>
</dbReference>
<dbReference type="GO" id="GO:0071035">
    <property type="term" value="P:nuclear polyadenylation-dependent rRNA catabolic process"/>
    <property type="evidence" value="ECO:0007669"/>
    <property type="project" value="TreeGrafter"/>
</dbReference>
<proteinExistence type="predicted"/>
<dbReference type="GeneID" id="25347207"/>
<dbReference type="GO" id="GO:0000176">
    <property type="term" value="C:nuclear exosome (RNase complex)"/>
    <property type="evidence" value="ECO:0007669"/>
    <property type="project" value="TreeGrafter"/>
</dbReference>
<protein>
    <recommendedName>
        <fullName evidence="3">S1 motif domain-containing protein</fullName>
    </recommendedName>
</protein>
<evidence type="ECO:0000313" key="5">
    <source>
        <dbReference type="Proteomes" id="UP000053676"/>
    </source>
</evidence>
<accession>W2TQ79</accession>
<name>W2TQ79_NECAM</name>
<dbReference type="InterPro" id="IPR048565">
    <property type="entry name" value="S1_RRP4"/>
</dbReference>
<keyword evidence="1" id="KW-0271">Exosome</keyword>
<organism evidence="4 5">
    <name type="scientific">Necator americanus</name>
    <name type="common">Human hookworm</name>
    <dbReference type="NCBI Taxonomy" id="51031"/>
    <lineage>
        <taxon>Eukaryota</taxon>
        <taxon>Metazoa</taxon>
        <taxon>Ecdysozoa</taxon>
        <taxon>Nematoda</taxon>
        <taxon>Chromadorea</taxon>
        <taxon>Rhabditida</taxon>
        <taxon>Rhabditina</taxon>
        <taxon>Rhabditomorpha</taxon>
        <taxon>Strongyloidea</taxon>
        <taxon>Ancylostomatidae</taxon>
        <taxon>Bunostominae</taxon>
        <taxon>Necator</taxon>
    </lineage>
</organism>
<dbReference type="SUPFAM" id="SSF50249">
    <property type="entry name" value="Nucleic acid-binding proteins"/>
    <property type="match status" value="1"/>
</dbReference>
<gene>
    <name evidence="4" type="ORF">NECAME_07177</name>
</gene>
<dbReference type="InterPro" id="IPR012340">
    <property type="entry name" value="NA-bd_OB-fold"/>
</dbReference>
<dbReference type="PANTHER" id="PTHR21321">
    <property type="entry name" value="PNAS-3 RELATED"/>
    <property type="match status" value="1"/>
</dbReference>